<evidence type="ECO:0000256" key="2">
    <source>
        <dbReference type="ARBA" id="ARBA00022448"/>
    </source>
</evidence>
<dbReference type="InterPro" id="IPR035906">
    <property type="entry name" value="MetI-like_sf"/>
</dbReference>
<keyword evidence="12" id="KW-1185">Reference proteome</keyword>
<comment type="similarity">
    <text evidence="9">Belongs to the binding-protein-dependent transport system permease family.</text>
</comment>
<protein>
    <submittedName>
        <fullName evidence="11">ABC transporter permease</fullName>
    </submittedName>
</protein>
<dbReference type="InterPro" id="IPR050366">
    <property type="entry name" value="BP-dependent_transpt_permease"/>
</dbReference>
<evidence type="ECO:0000313" key="11">
    <source>
        <dbReference type="EMBL" id="NVN39644.1"/>
    </source>
</evidence>
<evidence type="ECO:0000256" key="6">
    <source>
        <dbReference type="ARBA" id="ARBA00022927"/>
    </source>
</evidence>
<dbReference type="RefSeq" id="WP_176612630.1">
    <property type="nucleotide sequence ID" value="NZ_JABXXR010000013.1"/>
</dbReference>
<evidence type="ECO:0000259" key="10">
    <source>
        <dbReference type="PROSITE" id="PS50928"/>
    </source>
</evidence>
<keyword evidence="4 9" id="KW-0812">Transmembrane</keyword>
<dbReference type="Proteomes" id="UP000585665">
    <property type="component" value="Unassembled WGS sequence"/>
</dbReference>
<dbReference type="GO" id="GO:0055085">
    <property type="term" value="P:transmembrane transport"/>
    <property type="evidence" value="ECO:0007669"/>
    <property type="project" value="InterPro"/>
</dbReference>
<organism evidence="11 12">
    <name type="scientific">Ameyamaea chiangmaiensis</name>
    <dbReference type="NCBI Taxonomy" id="442969"/>
    <lineage>
        <taxon>Bacteria</taxon>
        <taxon>Pseudomonadati</taxon>
        <taxon>Pseudomonadota</taxon>
        <taxon>Alphaproteobacteria</taxon>
        <taxon>Acetobacterales</taxon>
        <taxon>Acetobacteraceae</taxon>
        <taxon>Ameyamaea</taxon>
    </lineage>
</organism>
<dbReference type="AlphaFoldDB" id="A0A850P6Y5"/>
<evidence type="ECO:0000256" key="8">
    <source>
        <dbReference type="ARBA" id="ARBA00023136"/>
    </source>
</evidence>
<evidence type="ECO:0000256" key="1">
    <source>
        <dbReference type="ARBA" id="ARBA00004651"/>
    </source>
</evidence>
<keyword evidence="8 9" id="KW-0472">Membrane</keyword>
<comment type="subcellular location">
    <subcellularLocation>
        <location evidence="1 9">Cell membrane</location>
        <topology evidence="1 9">Multi-pass membrane protein</topology>
    </subcellularLocation>
</comment>
<feature type="transmembrane region" description="Helical" evidence="9">
    <location>
        <begin position="196"/>
        <end position="220"/>
    </location>
</feature>
<sequence length="274" mass="28514">MTRCLRHMLAHRGGRAGVVILGIMIALIAIAPLVTPGMPDHMDVTRMLQAPSRTHPLGTDLFGRDVLTRTLYGGRHTLAIGLGVVAIAFAVGVGVGTVAGFRGGLFDAVAMRIVDAVLSFPALVLAIALAAALGPGLLDAMLAIAITMTPQFARLARRQAQHISGMLYVEAARVLGVGSLRIMARHVLRNGIAPMVTLASLSVGSAILQVSSLGFLGLGAQPPSAEWGADIAANLDFVRVAPWVLMSAGAAIMLTVLSFNLIADAMSDYLNPKV</sequence>
<feature type="domain" description="ABC transmembrane type-1" evidence="10">
    <location>
        <begin position="74"/>
        <end position="263"/>
    </location>
</feature>
<keyword evidence="3" id="KW-1003">Cell membrane</keyword>
<feature type="transmembrane region" description="Helical" evidence="9">
    <location>
        <begin position="240"/>
        <end position="263"/>
    </location>
</feature>
<dbReference type="InterPro" id="IPR000515">
    <property type="entry name" value="MetI-like"/>
</dbReference>
<feature type="transmembrane region" description="Helical" evidence="9">
    <location>
        <begin position="78"/>
        <end position="101"/>
    </location>
</feature>
<dbReference type="Pfam" id="PF00528">
    <property type="entry name" value="BPD_transp_1"/>
    <property type="match status" value="1"/>
</dbReference>
<dbReference type="SUPFAM" id="SSF161098">
    <property type="entry name" value="MetI-like"/>
    <property type="match status" value="1"/>
</dbReference>
<dbReference type="GO" id="GO:0015031">
    <property type="term" value="P:protein transport"/>
    <property type="evidence" value="ECO:0007669"/>
    <property type="project" value="UniProtKB-KW"/>
</dbReference>
<gene>
    <name evidence="11" type="ORF">HUK82_03560</name>
</gene>
<evidence type="ECO:0000256" key="7">
    <source>
        <dbReference type="ARBA" id="ARBA00022989"/>
    </source>
</evidence>
<keyword evidence="5" id="KW-0571">Peptide transport</keyword>
<dbReference type="PROSITE" id="PS50928">
    <property type="entry name" value="ABC_TM1"/>
    <property type="match status" value="1"/>
</dbReference>
<dbReference type="PANTHER" id="PTHR43386">
    <property type="entry name" value="OLIGOPEPTIDE TRANSPORT SYSTEM PERMEASE PROTEIN APPC"/>
    <property type="match status" value="1"/>
</dbReference>
<comment type="caution">
    <text evidence="11">The sequence shown here is derived from an EMBL/GenBank/DDBJ whole genome shotgun (WGS) entry which is preliminary data.</text>
</comment>
<feature type="transmembrane region" description="Helical" evidence="9">
    <location>
        <begin position="113"/>
        <end position="146"/>
    </location>
</feature>
<feature type="transmembrane region" description="Helical" evidence="9">
    <location>
        <begin position="16"/>
        <end position="34"/>
    </location>
</feature>
<dbReference type="GO" id="GO:0005886">
    <property type="term" value="C:plasma membrane"/>
    <property type="evidence" value="ECO:0007669"/>
    <property type="project" value="UniProtKB-SubCell"/>
</dbReference>
<keyword evidence="6" id="KW-0653">Protein transport</keyword>
<dbReference type="Gene3D" id="1.10.3720.10">
    <property type="entry name" value="MetI-like"/>
    <property type="match status" value="1"/>
</dbReference>
<evidence type="ECO:0000256" key="5">
    <source>
        <dbReference type="ARBA" id="ARBA00022856"/>
    </source>
</evidence>
<name>A0A850P6Y5_9PROT</name>
<reference evidence="11 12" key="1">
    <citation type="submission" date="2020-06" db="EMBL/GenBank/DDBJ databases">
        <title>Description of novel acetic acid bacteria.</title>
        <authorList>
            <person name="Sombolestani A."/>
        </authorList>
    </citation>
    <scope>NUCLEOTIDE SEQUENCE [LARGE SCALE GENOMIC DNA]</scope>
    <source>
        <strain evidence="11 12">LMG 27010</strain>
    </source>
</reference>
<dbReference type="PANTHER" id="PTHR43386:SF1">
    <property type="entry name" value="D,D-DIPEPTIDE TRANSPORT SYSTEM PERMEASE PROTEIN DDPC-RELATED"/>
    <property type="match status" value="1"/>
</dbReference>
<proteinExistence type="inferred from homology"/>
<keyword evidence="7 9" id="KW-1133">Transmembrane helix</keyword>
<dbReference type="CDD" id="cd06261">
    <property type="entry name" value="TM_PBP2"/>
    <property type="match status" value="1"/>
</dbReference>
<keyword evidence="2 9" id="KW-0813">Transport</keyword>
<evidence type="ECO:0000256" key="9">
    <source>
        <dbReference type="RuleBase" id="RU363032"/>
    </source>
</evidence>
<accession>A0A850P6Y5</accession>
<dbReference type="EMBL" id="JABXXR010000013">
    <property type="protein sequence ID" value="NVN39644.1"/>
    <property type="molecule type" value="Genomic_DNA"/>
</dbReference>
<dbReference type="GO" id="GO:0015833">
    <property type="term" value="P:peptide transport"/>
    <property type="evidence" value="ECO:0007669"/>
    <property type="project" value="UniProtKB-KW"/>
</dbReference>
<evidence type="ECO:0000313" key="12">
    <source>
        <dbReference type="Proteomes" id="UP000585665"/>
    </source>
</evidence>
<evidence type="ECO:0000256" key="3">
    <source>
        <dbReference type="ARBA" id="ARBA00022475"/>
    </source>
</evidence>
<evidence type="ECO:0000256" key="4">
    <source>
        <dbReference type="ARBA" id="ARBA00022692"/>
    </source>
</evidence>